<organism evidence="4 5">
    <name type="scientific">Halobaculum gomorrense</name>
    <dbReference type="NCBI Taxonomy" id="43928"/>
    <lineage>
        <taxon>Archaea</taxon>
        <taxon>Methanobacteriati</taxon>
        <taxon>Methanobacteriota</taxon>
        <taxon>Stenosarchaea group</taxon>
        <taxon>Halobacteria</taxon>
        <taxon>Halobacteriales</taxon>
        <taxon>Haloferacaceae</taxon>
        <taxon>Halobaculum</taxon>
    </lineage>
</organism>
<dbReference type="PANTHER" id="PTHR35848">
    <property type="entry name" value="OXALATE-BINDING PROTEIN"/>
    <property type="match status" value="1"/>
</dbReference>
<dbReference type="GO" id="GO:0046872">
    <property type="term" value="F:metal ion binding"/>
    <property type="evidence" value="ECO:0007669"/>
    <property type="project" value="UniProtKB-KW"/>
</dbReference>
<evidence type="ECO:0000313" key="4">
    <source>
        <dbReference type="EMBL" id="SHH12168.1"/>
    </source>
</evidence>
<dbReference type="OrthoDB" id="192542at2157"/>
<evidence type="ECO:0000256" key="2">
    <source>
        <dbReference type="SAM" id="MobiDB-lite"/>
    </source>
</evidence>
<feature type="region of interest" description="Disordered" evidence="2">
    <location>
        <begin position="88"/>
        <end position="124"/>
    </location>
</feature>
<dbReference type="InterPro" id="IPR051610">
    <property type="entry name" value="GPI/OXD"/>
</dbReference>
<keyword evidence="1" id="KW-0479">Metal-binding</keyword>
<dbReference type="InterPro" id="IPR013096">
    <property type="entry name" value="Cupin_2"/>
</dbReference>
<dbReference type="Proteomes" id="UP000184357">
    <property type="component" value="Unassembled WGS sequence"/>
</dbReference>
<evidence type="ECO:0000259" key="3">
    <source>
        <dbReference type="Pfam" id="PF07883"/>
    </source>
</evidence>
<evidence type="ECO:0000256" key="1">
    <source>
        <dbReference type="ARBA" id="ARBA00022723"/>
    </source>
</evidence>
<proteinExistence type="predicted"/>
<dbReference type="RefSeq" id="WP_073308792.1">
    <property type="nucleotide sequence ID" value="NZ_FQWV01000004.1"/>
</dbReference>
<dbReference type="InterPro" id="IPR014710">
    <property type="entry name" value="RmlC-like_jellyroll"/>
</dbReference>
<evidence type="ECO:0000313" key="5">
    <source>
        <dbReference type="Proteomes" id="UP000184357"/>
    </source>
</evidence>
<dbReference type="Pfam" id="PF07883">
    <property type="entry name" value="Cupin_2"/>
    <property type="match status" value="1"/>
</dbReference>
<accession>A0A1M5QDX4</accession>
<dbReference type="SUPFAM" id="SSF51182">
    <property type="entry name" value="RmlC-like cupins"/>
    <property type="match status" value="1"/>
</dbReference>
<dbReference type="CDD" id="cd02208">
    <property type="entry name" value="cupin_RmlC-like"/>
    <property type="match status" value="1"/>
</dbReference>
<name>A0A1M5QDX4_9EURY</name>
<keyword evidence="5" id="KW-1185">Reference proteome</keyword>
<dbReference type="STRING" id="43928.SAMN05443636_1857"/>
<gene>
    <name evidence="4" type="ORF">SAMN05443636_1857</name>
</gene>
<sequence>MSYHVVDPDQLESVPDRPCELRRVAEAAGFEQMAVNWFRADPGEDIPLAYHYHDDQEELFYVIEGTLHVETPEGTYEVAEGSLFAVEPDSPQRAHNPADADAPVTTLAVGAPAVDDVHPYEPEE</sequence>
<dbReference type="EMBL" id="FQWV01000004">
    <property type="protein sequence ID" value="SHH12168.1"/>
    <property type="molecule type" value="Genomic_DNA"/>
</dbReference>
<dbReference type="AlphaFoldDB" id="A0A1M5QDX4"/>
<dbReference type="InterPro" id="IPR011051">
    <property type="entry name" value="RmlC_Cupin_sf"/>
</dbReference>
<feature type="compositionally biased region" description="Basic and acidic residues" evidence="2">
    <location>
        <begin position="115"/>
        <end position="124"/>
    </location>
</feature>
<feature type="domain" description="Cupin type-2" evidence="3">
    <location>
        <begin position="38"/>
        <end position="103"/>
    </location>
</feature>
<protein>
    <submittedName>
        <fullName evidence="4">Cupin domain-containing protein</fullName>
    </submittedName>
</protein>
<dbReference type="Gene3D" id="2.60.120.10">
    <property type="entry name" value="Jelly Rolls"/>
    <property type="match status" value="1"/>
</dbReference>
<reference evidence="4 5" key="1">
    <citation type="submission" date="2016-11" db="EMBL/GenBank/DDBJ databases">
        <authorList>
            <person name="Jaros S."/>
            <person name="Januszkiewicz K."/>
            <person name="Wedrychowicz H."/>
        </authorList>
    </citation>
    <scope>NUCLEOTIDE SEQUENCE [LARGE SCALE GENOMIC DNA]</scope>
    <source>
        <strain evidence="4 5">DSM 9297</strain>
    </source>
</reference>